<organism evidence="12">
    <name type="scientific">Juglans sigillata</name>
    <dbReference type="NCBI Taxonomy" id="224355"/>
    <lineage>
        <taxon>Eukaryota</taxon>
        <taxon>Viridiplantae</taxon>
        <taxon>Streptophyta</taxon>
        <taxon>Embryophyta</taxon>
        <taxon>Tracheophyta</taxon>
        <taxon>Spermatophyta</taxon>
        <taxon>Magnoliopsida</taxon>
        <taxon>eudicotyledons</taxon>
        <taxon>Gunneridae</taxon>
        <taxon>Pentapetalae</taxon>
        <taxon>rosids</taxon>
        <taxon>fabids</taxon>
        <taxon>Fagales</taxon>
        <taxon>Juglandaceae</taxon>
        <taxon>Juglans</taxon>
    </lineage>
</organism>
<keyword evidence="2" id="KW-0479">Metal-binding</keyword>
<dbReference type="GO" id="GO:0005634">
    <property type="term" value="C:nucleus"/>
    <property type="evidence" value="ECO:0007669"/>
    <property type="project" value="UniProtKB-SubCell"/>
</dbReference>
<dbReference type="InterPro" id="IPR044810">
    <property type="entry name" value="WRKY_plant"/>
</dbReference>
<feature type="compositionally biased region" description="Basic and acidic residues" evidence="10">
    <location>
        <begin position="270"/>
        <end position="286"/>
    </location>
</feature>
<accession>A0A8F1NNQ6</accession>
<keyword evidence="7" id="KW-0804">Transcription</keyword>
<dbReference type="FunFam" id="2.20.25.80:FF:000003">
    <property type="entry name" value="WRKY transcription factor 57"/>
    <property type="match status" value="1"/>
</dbReference>
<keyword evidence="6" id="KW-0238">DNA-binding</keyword>
<dbReference type="InterPro" id="IPR036576">
    <property type="entry name" value="WRKY_dom_sf"/>
</dbReference>
<dbReference type="InterPro" id="IPR003657">
    <property type="entry name" value="WRKY_dom"/>
</dbReference>
<keyword evidence="5" id="KW-0805">Transcription regulation</keyword>
<proteinExistence type="evidence at transcript level"/>
<evidence type="ECO:0000256" key="10">
    <source>
        <dbReference type="SAM" id="MobiDB-lite"/>
    </source>
</evidence>
<feature type="domain" description="WRKY" evidence="11">
    <location>
        <begin position="151"/>
        <end position="215"/>
    </location>
</feature>
<comment type="similarity">
    <text evidence="9">Belongs to the WRKY group I family.</text>
</comment>
<dbReference type="FunFam" id="2.20.25.80:FF:000006">
    <property type="entry name" value="WRKY transcription factor"/>
    <property type="match status" value="1"/>
</dbReference>
<evidence type="ECO:0000256" key="6">
    <source>
        <dbReference type="ARBA" id="ARBA00023125"/>
    </source>
</evidence>
<feature type="domain" description="WRKY" evidence="11">
    <location>
        <begin position="316"/>
        <end position="381"/>
    </location>
</feature>
<feature type="compositionally biased region" description="Basic and acidic residues" evidence="10">
    <location>
        <begin position="76"/>
        <end position="88"/>
    </location>
</feature>
<evidence type="ECO:0000256" key="5">
    <source>
        <dbReference type="ARBA" id="ARBA00023015"/>
    </source>
</evidence>
<feature type="region of interest" description="Disordered" evidence="10">
    <location>
        <begin position="252"/>
        <end position="293"/>
    </location>
</feature>
<dbReference type="GO" id="GO:0046872">
    <property type="term" value="F:metal ion binding"/>
    <property type="evidence" value="ECO:0007669"/>
    <property type="project" value="UniProtKB-KW"/>
</dbReference>
<evidence type="ECO:0000256" key="8">
    <source>
        <dbReference type="ARBA" id="ARBA00023242"/>
    </source>
</evidence>
<dbReference type="GO" id="GO:0043565">
    <property type="term" value="F:sequence-specific DNA binding"/>
    <property type="evidence" value="ECO:0007669"/>
    <property type="project" value="InterPro"/>
</dbReference>
<name>A0A8F1NNQ6_9ROSI</name>
<dbReference type="EMBL" id="MW419105">
    <property type="protein sequence ID" value="QWQ79436.1"/>
    <property type="molecule type" value="mRNA"/>
</dbReference>
<keyword evidence="8" id="KW-0539">Nucleus</keyword>
<feature type="region of interest" description="Disordered" evidence="10">
    <location>
        <begin position="38"/>
        <end position="117"/>
    </location>
</feature>
<dbReference type="PANTHER" id="PTHR31221:SF125">
    <property type="entry name" value="WRKY TRANSCRIPTION FACTOR 1"/>
    <property type="match status" value="1"/>
</dbReference>
<dbReference type="PANTHER" id="PTHR31221">
    <property type="entry name" value="WRKY TRANSCRIPTION FACTOR PROTEIN 1-RELATED"/>
    <property type="match status" value="1"/>
</dbReference>
<evidence type="ECO:0000256" key="9">
    <source>
        <dbReference type="ARBA" id="ARBA00061157"/>
    </source>
</evidence>
<protein>
    <submittedName>
        <fullName evidence="12">WRKY14</fullName>
    </submittedName>
</protein>
<evidence type="ECO:0000259" key="11">
    <source>
        <dbReference type="PROSITE" id="PS50811"/>
    </source>
</evidence>
<feature type="region of interest" description="Disordered" evidence="10">
    <location>
        <begin position="458"/>
        <end position="515"/>
    </location>
</feature>
<evidence type="ECO:0000256" key="2">
    <source>
        <dbReference type="ARBA" id="ARBA00022723"/>
    </source>
</evidence>
<evidence type="ECO:0000313" key="12">
    <source>
        <dbReference type="EMBL" id="QWQ79436.1"/>
    </source>
</evidence>
<dbReference type="PROSITE" id="PS50811">
    <property type="entry name" value="WRKY"/>
    <property type="match status" value="2"/>
</dbReference>
<evidence type="ECO:0000256" key="3">
    <source>
        <dbReference type="ARBA" id="ARBA00022737"/>
    </source>
</evidence>
<evidence type="ECO:0000256" key="1">
    <source>
        <dbReference type="ARBA" id="ARBA00004123"/>
    </source>
</evidence>
<comment type="subcellular location">
    <subcellularLocation>
        <location evidence="1">Nucleus</location>
    </subcellularLocation>
</comment>
<sequence length="515" mass="56748">MELGLGFGFWPLGTDRSKRVVKPVVCVHWSSQVHMISSGERAPDAVVSDELQQRQSSGGGVPSQPIPDGRFHSSKQKCDDEIHAKQTEQEATTSSLIPEKASELPDAAVPTMQSDHEGSNSFIISEKALQAPDTSILVSQSGREGTTPSTIREKVTEDGYNWRKYGQKLVKGNEFIRSYYKCTNPTCQVKKQLERSHDGHIRDTTYFGQHDHPRPQLNVPVAVGFAVSISDERPSEPSLIGARDQPFIEHSQTSHHMEPVDAPPPSQPSRMRDGVDNDDHDHDTGSKRQKKEKCYVDAVPVDKPASEPRLVVQTLSEVDFVNDGYRWRKYGQKFVKGNPNPRSYYRCSSPGCPVKKHVERASHDPKVVIATYEGQHDHDMPPTRTVTHNTVGPNVFSVADNFEAGTKSEENNAVCLDMVIHTSSGPKFKSNELLNGESRTEPVVSSLVGVHMVVHSSVAGEGKSNDQLNGKQIVESSTKPEESDAVCHDMVAHDTPGLEANINEQQTPTGEPVQS</sequence>
<feature type="compositionally biased region" description="Basic and acidic residues" evidence="10">
    <location>
        <begin position="478"/>
        <end position="492"/>
    </location>
</feature>
<feature type="compositionally biased region" description="Polar residues" evidence="10">
    <location>
        <begin position="465"/>
        <end position="477"/>
    </location>
</feature>
<dbReference type="SUPFAM" id="SSF118290">
    <property type="entry name" value="WRKY DNA-binding domain"/>
    <property type="match status" value="2"/>
</dbReference>
<evidence type="ECO:0000256" key="4">
    <source>
        <dbReference type="ARBA" id="ARBA00022833"/>
    </source>
</evidence>
<dbReference type="AlphaFoldDB" id="A0A8F1NNQ6"/>
<dbReference type="Gene3D" id="2.20.25.80">
    <property type="entry name" value="WRKY domain"/>
    <property type="match status" value="2"/>
</dbReference>
<keyword evidence="3" id="KW-0677">Repeat</keyword>
<reference evidence="12" key="1">
    <citation type="submission" date="2020-12" db="EMBL/GenBank/DDBJ databases">
        <authorList>
            <person name="Wang Y.V."/>
        </authorList>
    </citation>
    <scope>NUCLEOTIDE SEQUENCE</scope>
</reference>
<keyword evidence="4" id="KW-0862">Zinc</keyword>
<dbReference type="SMART" id="SM00774">
    <property type="entry name" value="WRKY"/>
    <property type="match status" value="2"/>
</dbReference>
<feature type="compositionally biased region" description="Polar residues" evidence="10">
    <location>
        <begin position="502"/>
        <end position="515"/>
    </location>
</feature>
<dbReference type="GO" id="GO:0003700">
    <property type="term" value="F:DNA-binding transcription factor activity"/>
    <property type="evidence" value="ECO:0007669"/>
    <property type="project" value="InterPro"/>
</dbReference>
<dbReference type="Pfam" id="PF03106">
    <property type="entry name" value="WRKY"/>
    <property type="match status" value="2"/>
</dbReference>
<evidence type="ECO:0000256" key="7">
    <source>
        <dbReference type="ARBA" id="ARBA00023163"/>
    </source>
</evidence>